<feature type="domain" description="Mga helix-turn-helix" evidence="1">
    <location>
        <begin position="81"/>
        <end position="156"/>
    </location>
</feature>
<gene>
    <name evidence="3" type="ORF">GKC89_07460</name>
</gene>
<dbReference type="Pfam" id="PF08270">
    <property type="entry name" value="PRD_Mga"/>
    <property type="match status" value="1"/>
</dbReference>
<evidence type="ECO:0000259" key="1">
    <source>
        <dbReference type="Pfam" id="PF05043"/>
    </source>
</evidence>
<accession>A0A6A8GQ05</accession>
<dbReference type="EMBL" id="WKOD01000021">
    <property type="protein sequence ID" value="MSA68918.1"/>
    <property type="molecule type" value="Genomic_DNA"/>
</dbReference>
<reference evidence="3" key="1">
    <citation type="journal article" date="2019" name="Nat. Med.">
        <title>A library of human gut bacterial isolates paired with longitudinal multiomics data enables mechanistic microbiome research.</title>
        <authorList>
            <person name="Poyet M."/>
            <person name="Groussin M."/>
            <person name="Gibbons S.M."/>
            <person name="Avila-Pacheco J."/>
            <person name="Jiang X."/>
            <person name="Kearney S.M."/>
            <person name="Perrotta A.R."/>
            <person name="Berdy B."/>
            <person name="Zhao S."/>
            <person name="Lieberman T.D."/>
            <person name="Swanson P.K."/>
            <person name="Smith M."/>
            <person name="Roesemann S."/>
            <person name="Alexander J.E."/>
            <person name="Rich S.A."/>
            <person name="Livny J."/>
            <person name="Vlamakis H."/>
            <person name="Clish C."/>
            <person name="Bullock K."/>
            <person name="Deik A."/>
            <person name="Scott J."/>
            <person name="Pierce K.A."/>
            <person name="Xavier R.J."/>
            <person name="Alm E.J."/>
        </authorList>
    </citation>
    <scope>NUCLEOTIDE SEQUENCE</scope>
    <source>
        <strain evidence="3">BIOML-A18</strain>
    </source>
</reference>
<protein>
    <submittedName>
        <fullName evidence="3">Transcriptional regulator</fullName>
    </submittedName>
</protein>
<dbReference type="RefSeq" id="WP_154236823.1">
    <property type="nucleotide sequence ID" value="NZ_WKNS01000009.1"/>
</dbReference>
<dbReference type="AlphaFoldDB" id="A0A6A8GQ05"/>
<dbReference type="Pfam" id="PF05043">
    <property type="entry name" value="Mga"/>
    <property type="match status" value="1"/>
</dbReference>
<evidence type="ECO:0000313" key="3">
    <source>
        <dbReference type="EMBL" id="MSA68918.1"/>
    </source>
</evidence>
<name>A0A6A8GQ05_9LACO</name>
<sequence length="502" mass="58215">MLRDFLETNIQNKLNIFFMLSAHESVSAREVSETLNISPSNVLFLLDELKSDLSENAVIKKVNTKYSIDSNKNELVDSMYAIYRTSRVLECLKFMIANDSQKTFSYFIDESYLTKSTAYRVRETCLSYLDSIGLGVKNNRIVGDEYRIRFLIALLYYEYGIDCLGIDASSIKLARDFVIKTNKAITPEFLSQTVHEYGYFECLLILSWKRRKYPVTLPPSDEFDVLKEIFVYDEMKHVLKETIEPALNVCFSEEDYDYIYLVYCCTNSCVFADRWTQEKITDVHKLIFGQKHFNELLFNFEKKLGKDLVEIPAFRSALVGFFKKCLLGLQCLIPDEHLYLDCKFDDQTLKIAGIISQIFNEWTNDLIDSRYPLDETHLFYLSIQLKSIMRQMLPPVEIIIVSDIVSELSDMSLFLNRKFSPNLITITPYLLNAQSPATLLHKENCIIITNKKFKNILCSLGFAEKNKIVPITIGINDNDIRMIGESIMESEQKKFDELVARH</sequence>
<comment type="caution">
    <text evidence="3">The sequence shown here is derived from an EMBL/GenBank/DDBJ whole genome shotgun (WGS) entry which is preliminary data.</text>
</comment>
<dbReference type="InterPro" id="IPR007737">
    <property type="entry name" value="Mga_HTH"/>
</dbReference>
<proteinExistence type="predicted"/>
<feature type="domain" description="M protein trans-acting positive regulator (MGA) PRD" evidence="2">
    <location>
        <begin position="192"/>
        <end position="288"/>
    </location>
</feature>
<dbReference type="InterPro" id="IPR013236">
    <property type="entry name" value="Mga_PRD_dom"/>
</dbReference>
<organism evidence="3">
    <name type="scientific">Ligilactobacillus ruminis</name>
    <dbReference type="NCBI Taxonomy" id="1623"/>
    <lineage>
        <taxon>Bacteria</taxon>
        <taxon>Bacillati</taxon>
        <taxon>Bacillota</taxon>
        <taxon>Bacilli</taxon>
        <taxon>Lactobacillales</taxon>
        <taxon>Lactobacillaceae</taxon>
        <taxon>Ligilactobacillus</taxon>
    </lineage>
</organism>
<evidence type="ECO:0000259" key="2">
    <source>
        <dbReference type="Pfam" id="PF08270"/>
    </source>
</evidence>